<dbReference type="EMBL" id="GDID01007800">
    <property type="protein sequence ID" value="JAP88806.1"/>
    <property type="molecule type" value="Transcribed_RNA"/>
</dbReference>
<proteinExistence type="predicted"/>
<feature type="non-terminal residue" evidence="2">
    <location>
        <position position="1"/>
    </location>
</feature>
<sequence>NSKRRLLFGSLSNVNVDLTQSQKFTMNEVNAKLGNFQQQLQEHIQHQQQLLDTIQNNNIQIKPLEQIDLKQYENFVEESFMIEEQNQAIIVENIQLRSLLSAQTQNEIQQLSEQLNILIQNLQKMQPLQIEEKENRNIGHKPETTKKQCQQEQTLNISKPKSLITQLQNQDEELTQLLDKLTTDSLLQDLEKENQQLQKQIKFTQQNQRLSTEQFYLEISQLKMQIDSLENENKQLRENAYSQADDRPKQENSIALSNLASSQKLEPIKIRVVPDSLQVINLKNLDKENLQKQPSKQSIDQKLAEAEAMYAGQFNQVIKNRLKK</sequence>
<reference evidence="2" key="1">
    <citation type="submission" date="2015-07" db="EMBL/GenBank/DDBJ databases">
        <title>Adaptation to a free-living lifestyle via gene acquisitions in the diplomonad Trepomonas sp. PC1.</title>
        <authorList>
            <person name="Xu F."/>
            <person name="Jerlstrom-Hultqvist J."/>
            <person name="Kolisko M."/>
            <person name="Simpson A.G.B."/>
            <person name="Roger A.J."/>
            <person name="Svard S.G."/>
            <person name="Andersson J.O."/>
        </authorList>
    </citation>
    <scope>NUCLEOTIDE SEQUENCE</scope>
    <source>
        <strain evidence="2">PC1</strain>
    </source>
</reference>
<feature type="coiled-coil region" evidence="1">
    <location>
        <begin position="164"/>
        <end position="246"/>
    </location>
</feature>
<organism evidence="2">
    <name type="scientific">Trepomonas sp. PC1</name>
    <dbReference type="NCBI Taxonomy" id="1076344"/>
    <lineage>
        <taxon>Eukaryota</taxon>
        <taxon>Metamonada</taxon>
        <taxon>Diplomonadida</taxon>
        <taxon>Hexamitidae</taxon>
        <taxon>Hexamitinae</taxon>
        <taxon>Trepomonas</taxon>
    </lineage>
</organism>
<gene>
    <name evidence="2" type="ORF">TPC1_31699</name>
</gene>
<protein>
    <submittedName>
        <fullName evidence="2">Uncharacterized protein</fullName>
    </submittedName>
</protein>
<name>A0A146JZ80_9EUKA</name>
<accession>A0A146JZ80</accession>
<keyword evidence="1" id="KW-0175">Coiled coil</keyword>
<evidence type="ECO:0000313" key="2">
    <source>
        <dbReference type="EMBL" id="JAP88806.1"/>
    </source>
</evidence>
<dbReference type="AlphaFoldDB" id="A0A146JZ80"/>
<evidence type="ECO:0000256" key="1">
    <source>
        <dbReference type="SAM" id="Coils"/>
    </source>
</evidence>
<feature type="coiled-coil region" evidence="1">
    <location>
        <begin position="26"/>
        <end position="57"/>
    </location>
</feature>